<dbReference type="EMBL" id="CP001349">
    <property type="protein sequence ID" value="ACL59741.1"/>
    <property type="molecule type" value="Genomic_DNA"/>
</dbReference>
<dbReference type="KEGG" id="mno:Mnod_4882"/>
<reference evidence="1 2" key="1">
    <citation type="submission" date="2009-01" db="EMBL/GenBank/DDBJ databases">
        <title>Complete sequence of chromosome of Methylobacterium nodulans ORS 2060.</title>
        <authorList>
            <consortium name="US DOE Joint Genome Institute"/>
            <person name="Lucas S."/>
            <person name="Copeland A."/>
            <person name="Lapidus A."/>
            <person name="Glavina del Rio T."/>
            <person name="Dalin E."/>
            <person name="Tice H."/>
            <person name="Bruce D."/>
            <person name="Goodwin L."/>
            <person name="Pitluck S."/>
            <person name="Sims D."/>
            <person name="Brettin T."/>
            <person name="Detter J.C."/>
            <person name="Han C."/>
            <person name="Larimer F."/>
            <person name="Land M."/>
            <person name="Hauser L."/>
            <person name="Kyrpides N."/>
            <person name="Ivanova N."/>
            <person name="Marx C.J."/>
            <person name="Richardson P."/>
        </authorList>
    </citation>
    <scope>NUCLEOTIDE SEQUENCE [LARGE SCALE GENOMIC DNA]</scope>
    <source>
        <strain evidence="2">LMG 21967 / CNCM I-2342 / ORS 2060</strain>
    </source>
</reference>
<dbReference type="eggNOG" id="COG2021">
    <property type="taxonomic scope" value="Bacteria"/>
</dbReference>
<accession>B8IH49</accession>
<protein>
    <submittedName>
        <fullName evidence="1">Uncharacterized protein</fullName>
    </submittedName>
</protein>
<dbReference type="STRING" id="460265.Mnod_4882"/>
<dbReference type="Proteomes" id="UP000008207">
    <property type="component" value="Chromosome"/>
</dbReference>
<dbReference type="RefSeq" id="WP_015931370.1">
    <property type="nucleotide sequence ID" value="NC_011894.1"/>
</dbReference>
<organism evidence="1 2">
    <name type="scientific">Methylobacterium nodulans (strain LMG 21967 / CNCM I-2342 / ORS 2060)</name>
    <dbReference type="NCBI Taxonomy" id="460265"/>
    <lineage>
        <taxon>Bacteria</taxon>
        <taxon>Pseudomonadati</taxon>
        <taxon>Pseudomonadota</taxon>
        <taxon>Alphaproteobacteria</taxon>
        <taxon>Hyphomicrobiales</taxon>
        <taxon>Methylobacteriaceae</taxon>
        <taxon>Methylobacterium</taxon>
    </lineage>
</organism>
<evidence type="ECO:0000313" key="1">
    <source>
        <dbReference type="EMBL" id="ACL59741.1"/>
    </source>
</evidence>
<gene>
    <name evidence="1" type="ordered locus">Mnod_4882</name>
</gene>
<evidence type="ECO:0000313" key="2">
    <source>
        <dbReference type="Proteomes" id="UP000008207"/>
    </source>
</evidence>
<dbReference type="HOGENOM" id="CLU_1179124_0_0_5"/>
<keyword evidence="2" id="KW-1185">Reference proteome</keyword>
<proteinExistence type="predicted"/>
<name>B8IH49_METNO</name>
<sequence length="235" mass="27625">MRTHRIYEIKKNLYFKYENWLKTHYNEINIEFDLIRESGLVDVNYYFMEGQDVLKAGVDPVEHFCRYGWREGRRPNLCFDPCWYRGRYLAGRPDVNPLAHYIAIGEAAGFRPIAYFNPAWYRQIYAIPPDCGCLKHYLDHRRSQRFAPNALFDIRFYLDRHGHEIGANRDPFAHLLRLGATRDLDPSRVFDSAAYRAQFMGAVDAEPIDLSGHERKVPLVHFLDALVRPLPVACW</sequence>
<dbReference type="AlphaFoldDB" id="B8IH49"/>